<feature type="transmembrane region" description="Helical" evidence="5">
    <location>
        <begin position="311"/>
        <end position="332"/>
    </location>
</feature>
<keyword evidence="7" id="KW-1185">Reference proteome</keyword>
<dbReference type="PANTHER" id="PTHR37955:SF1">
    <property type="entry name" value="DEP DOMAIN-CONTAINING PROTEIN"/>
    <property type="match status" value="1"/>
</dbReference>
<name>A0A1G7EXS0_9PROT</name>
<evidence type="ECO:0000313" key="6">
    <source>
        <dbReference type="EMBL" id="SDE68175.1"/>
    </source>
</evidence>
<evidence type="ECO:0000256" key="2">
    <source>
        <dbReference type="ARBA" id="ARBA00022692"/>
    </source>
</evidence>
<feature type="transmembrane region" description="Helical" evidence="5">
    <location>
        <begin position="216"/>
        <end position="235"/>
    </location>
</feature>
<sequence>MNETAAPAAAGTQTPTHAEKVESNWLMHVPIPLFALVMGTAGLGIAWRKAHHVLEMPSIIGEAVLGFAGVAFVAIAILYVFKWMLHPAEVKAEFNHPIRSSFFPAVSISLLLLSLGTGPYSHTVTLLLWAVGTGLHLLLTLRLIGRWIVHNHQINHSNPAWFIPIVGNVLVPLSGTRLGYDEVSWFFFSIGMVFWLLLFTIVFYRIVFHDQMPAKFVPTLFILIAPPAIGFLSYIQLNAGLLPDGAAHAEALDGFARMMIHLALFITLLNFSLVAQYMKVPFFVSWWAYTFPIAAVTVATLEFHALTGTNWTLYVGWGLLAITTIVVVTVFLRTMLALFQGKLFVPD</sequence>
<proteinExistence type="predicted"/>
<dbReference type="STRING" id="69960.SAMN05421720_11015"/>
<dbReference type="InterPro" id="IPR052951">
    <property type="entry name" value="Tellurite_res_ion_channel"/>
</dbReference>
<dbReference type="AlphaFoldDB" id="A0A1G7EXS0"/>
<feature type="transmembrane region" description="Helical" evidence="5">
    <location>
        <begin position="25"/>
        <end position="47"/>
    </location>
</feature>
<feature type="transmembrane region" description="Helical" evidence="5">
    <location>
        <begin position="255"/>
        <end position="274"/>
    </location>
</feature>
<dbReference type="InterPro" id="IPR038665">
    <property type="entry name" value="Voltage-dep_anion_channel_sf"/>
</dbReference>
<dbReference type="EMBL" id="FNAP01000010">
    <property type="protein sequence ID" value="SDE68175.1"/>
    <property type="molecule type" value="Genomic_DNA"/>
</dbReference>
<dbReference type="PANTHER" id="PTHR37955">
    <property type="entry name" value="TELLURITE RESISTANCE PROTEIN TEHA"/>
    <property type="match status" value="1"/>
</dbReference>
<evidence type="ECO:0000256" key="1">
    <source>
        <dbReference type="ARBA" id="ARBA00004141"/>
    </source>
</evidence>
<dbReference type="Pfam" id="PF03595">
    <property type="entry name" value="SLAC1"/>
    <property type="match status" value="1"/>
</dbReference>
<reference evidence="6 7" key="1">
    <citation type="submission" date="2016-10" db="EMBL/GenBank/DDBJ databases">
        <authorList>
            <person name="de Groot N.N."/>
        </authorList>
    </citation>
    <scope>NUCLEOTIDE SEQUENCE [LARGE SCALE GENOMIC DNA]</scope>
    <source>
        <strain evidence="6 7">ATCC 700224</strain>
    </source>
</reference>
<feature type="transmembrane region" description="Helical" evidence="5">
    <location>
        <begin position="286"/>
        <end position="305"/>
    </location>
</feature>
<dbReference type="Gene3D" id="1.50.10.150">
    <property type="entry name" value="Voltage-dependent anion channel"/>
    <property type="match status" value="1"/>
</dbReference>
<dbReference type="OrthoDB" id="958273at2"/>
<keyword evidence="2 5" id="KW-0812">Transmembrane</keyword>
<keyword evidence="3 5" id="KW-1133">Transmembrane helix</keyword>
<feature type="transmembrane region" description="Helical" evidence="5">
    <location>
        <begin position="186"/>
        <end position="204"/>
    </location>
</feature>
<dbReference type="RefSeq" id="WP_092786996.1">
    <property type="nucleotide sequence ID" value="NZ_FNAP01000010.1"/>
</dbReference>
<dbReference type="GO" id="GO:0005886">
    <property type="term" value="C:plasma membrane"/>
    <property type="evidence" value="ECO:0007669"/>
    <property type="project" value="TreeGrafter"/>
</dbReference>
<feature type="transmembrane region" description="Helical" evidence="5">
    <location>
        <begin position="126"/>
        <end position="149"/>
    </location>
</feature>
<comment type="subcellular location">
    <subcellularLocation>
        <location evidence="1">Membrane</location>
        <topology evidence="1">Multi-pass membrane protein</topology>
    </subcellularLocation>
</comment>
<evidence type="ECO:0000256" key="4">
    <source>
        <dbReference type="ARBA" id="ARBA00023136"/>
    </source>
</evidence>
<protein>
    <submittedName>
        <fullName evidence="6">Tellurite resistance protein</fullName>
    </submittedName>
</protein>
<dbReference type="InterPro" id="IPR004695">
    <property type="entry name" value="SLAC1/Mae1/Ssu1/TehA"/>
</dbReference>
<accession>A0A1G7EXS0</accession>
<feature type="transmembrane region" description="Helical" evidence="5">
    <location>
        <begin position="161"/>
        <end position="180"/>
    </location>
</feature>
<evidence type="ECO:0000313" key="7">
    <source>
        <dbReference type="Proteomes" id="UP000199412"/>
    </source>
</evidence>
<evidence type="ECO:0000256" key="5">
    <source>
        <dbReference type="SAM" id="Phobius"/>
    </source>
</evidence>
<dbReference type="GO" id="GO:0046583">
    <property type="term" value="F:monoatomic cation efflux transmembrane transporter activity"/>
    <property type="evidence" value="ECO:0007669"/>
    <property type="project" value="TreeGrafter"/>
</dbReference>
<organism evidence="6 7">
    <name type="scientific">Rhodospira trueperi</name>
    <dbReference type="NCBI Taxonomy" id="69960"/>
    <lineage>
        <taxon>Bacteria</taxon>
        <taxon>Pseudomonadati</taxon>
        <taxon>Pseudomonadota</taxon>
        <taxon>Alphaproteobacteria</taxon>
        <taxon>Rhodospirillales</taxon>
        <taxon>Rhodospirillaceae</taxon>
        <taxon>Rhodospira</taxon>
    </lineage>
</organism>
<gene>
    <name evidence="6" type="ORF">SAMN05421720_11015</name>
</gene>
<evidence type="ECO:0000256" key="3">
    <source>
        <dbReference type="ARBA" id="ARBA00022989"/>
    </source>
</evidence>
<keyword evidence="4 5" id="KW-0472">Membrane</keyword>
<feature type="transmembrane region" description="Helical" evidence="5">
    <location>
        <begin position="59"/>
        <end position="81"/>
    </location>
</feature>
<dbReference type="CDD" id="cd09323">
    <property type="entry name" value="TDT_SLAC1_like"/>
    <property type="match status" value="1"/>
</dbReference>
<dbReference type="Proteomes" id="UP000199412">
    <property type="component" value="Unassembled WGS sequence"/>
</dbReference>